<reference evidence="2 3" key="1">
    <citation type="submission" date="2019-11" db="EMBL/GenBank/DDBJ databases">
        <title>Whole genome sequence of Oryza granulata.</title>
        <authorList>
            <person name="Li W."/>
        </authorList>
    </citation>
    <scope>NUCLEOTIDE SEQUENCE [LARGE SCALE GENOMIC DNA]</scope>
    <source>
        <strain evidence="3">cv. Menghai</strain>
        <tissue evidence="2">Leaf</tissue>
    </source>
</reference>
<protein>
    <submittedName>
        <fullName evidence="2">Uncharacterized protein</fullName>
    </submittedName>
</protein>
<dbReference type="EMBL" id="SPHZ02000010">
    <property type="protein sequence ID" value="KAF0895287.1"/>
    <property type="molecule type" value="Genomic_DNA"/>
</dbReference>
<proteinExistence type="predicted"/>
<dbReference type="OrthoDB" id="1002176at2759"/>
<feature type="region of interest" description="Disordered" evidence="1">
    <location>
        <begin position="120"/>
        <end position="147"/>
    </location>
</feature>
<keyword evidence="3" id="KW-1185">Reference proteome</keyword>
<accession>A0A6G1C5N8</accession>
<evidence type="ECO:0000313" key="3">
    <source>
        <dbReference type="Proteomes" id="UP000479710"/>
    </source>
</evidence>
<feature type="compositionally biased region" description="Polar residues" evidence="1">
    <location>
        <begin position="136"/>
        <end position="147"/>
    </location>
</feature>
<evidence type="ECO:0000313" key="2">
    <source>
        <dbReference type="EMBL" id="KAF0895287.1"/>
    </source>
</evidence>
<dbReference type="AlphaFoldDB" id="A0A6G1C5N8"/>
<dbReference type="Proteomes" id="UP000479710">
    <property type="component" value="Unassembled WGS sequence"/>
</dbReference>
<evidence type="ECO:0000256" key="1">
    <source>
        <dbReference type="SAM" id="MobiDB-lite"/>
    </source>
</evidence>
<gene>
    <name evidence="2" type="ORF">E2562_008599</name>
</gene>
<sequence>MGGGDAGARRSLCAAMDVDVVHPAMAVAKDEGDLELKRIAMEFLSHYCSATPSVMSGAVHGEADKKQKRSATQSFLVPCSNASAKKQCVAHCGEGLEALKELGEGAKDLTLLLLTSGRDPGIIPRNTHPPEPESFDGSNDTGVQTPQQLRLPRTKDVVTTYENFSVLIVVGASFLFSNLPRSPMAIGTYAAIAVPR</sequence>
<comment type="caution">
    <text evidence="2">The sequence shown here is derived from an EMBL/GenBank/DDBJ whole genome shotgun (WGS) entry which is preliminary data.</text>
</comment>
<organism evidence="2 3">
    <name type="scientific">Oryza meyeriana var. granulata</name>
    <dbReference type="NCBI Taxonomy" id="110450"/>
    <lineage>
        <taxon>Eukaryota</taxon>
        <taxon>Viridiplantae</taxon>
        <taxon>Streptophyta</taxon>
        <taxon>Embryophyta</taxon>
        <taxon>Tracheophyta</taxon>
        <taxon>Spermatophyta</taxon>
        <taxon>Magnoliopsida</taxon>
        <taxon>Liliopsida</taxon>
        <taxon>Poales</taxon>
        <taxon>Poaceae</taxon>
        <taxon>BOP clade</taxon>
        <taxon>Oryzoideae</taxon>
        <taxon>Oryzeae</taxon>
        <taxon>Oryzinae</taxon>
        <taxon>Oryza</taxon>
        <taxon>Oryza meyeriana</taxon>
    </lineage>
</organism>
<name>A0A6G1C5N8_9ORYZ</name>